<evidence type="ECO:0000256" key="7">
    <source>
        <dbReference type="SAM" id="SignalP"/>
    </source>
</evidence>
<evidence type="ECO:0000256" key="4">
    <source>
        <dbReference type="ARBA" id="ARBA00022825"/>
    </source>
</evidence>
<dbReference type="Pfam" id="PF00082">
    <property type="entry name" value="Peptidase_S8"/>
    <property type="match status" value="1"/>
</dbReference>
<evidence type="ECO:0000256" key="1">
    <source>
        <dbReference type="ARBA" id="ARBA00022670"/>
    </source>
</evidence>
<feature type="active site" description="Charge relay system" evidence="5">
    <location>
        <position position="312"/>
    </location>
</feature>
<keyword evidence="3 5" id="KW-0378">Hydrolase</keyword>
<evidence type="ECO:0000256" key="3">
    <source>
        <dbReference type="ARBA" id="ARBA00022801"/>
    </source>
</evidence>
<accession>A0ABS6V383</accession>
<evidence type="ECO:0000256" key="5">
    <source>
        <dbReference type="PROSITE-ProRule" id="PRU01240"/>
    </source>
</evidence>
<comment type="similarity">
    <text evidence="5">Belongs to the peptidase S8 family.</text>
</comment>
<feature type="domain" description="Peptidase S8/S53" evidence="8">
    <location>
        <begin position="83"/>
        <end position="360"/>
    </location>
</feature>
<dbReference type="InterPro" id="IPR023828">
    <property type="entry name" value="Peptidase_S8_Ser-AS"/>
</dbReference>
<feature type="active site" description="Charge relay system" evidence="5">
    <location>
        <position position="92"/>
    </location>
</feature>
<evidence type="ECO:0000313" key="10">
    <source>
        <dbReference type="Proteomes" id="UP000698028"/>
    </source>
</evidence>
<feature type="active site" description="Charge relay system" evidence="5">
    <location>
        <position position="140"/>
    </location>
</feature>
<dbReference type="RefSeq" id="WP_218632052.1">
    <property type="nucleotide sequence ID" value="NZ_JAHVAH010000001.1"/>
</dbReference>
<keyword evidence="10" id="KW-1185">Reference proteome</keyword>
<sequence length="749" mass="79290">MVLKSKASGRNLWLLAGAASLAACGGGGSSGSTRPSPTPTPTPTPTPAPRSTATQQELTQETNRSNFVLTSGADHAHERGFTGAGELVAIMDTGALSFLQNLDDNSGTGPDADDLVFEDRLHPESKKLWGDDTPDDFTQHGTIVTAVIGAARDGRGITGVAYGADLLYYDYGDYCLDSYCDEDDWQESFERYRVGMQEAIDLGATVMNFSLSEERFPVRMIPTVANAVAADMVMVMSAGNDSDPDPSPMAVELARMAPDHTIIAGALQPDNITPASFTAFAGVAMDNYLMAQGVSVRTYDNDGNLIPTNGTSLSAPIISGAVALLAEAFPNLTGADIVDILFDSAIDAGDPGVDPIYGQGILDIEAAFQPLGTTSVAGSGREALSLFGNHASPAMGDASGMLEGVTITDKYDRAFSADLGGFASRAGLATPLRGLAQQGVEAKAIELGGHRFGFATVERPSVHGEADEKRILSAEIDLKIAEAWRLGLTMGQGIDRSTQGEAVQANFLTDGASQRSGFHATDMVGASVQHRLDSLELVAGMETGRVDRAELPWVAQEQDRYRRMSIGAARDVGPVALRVGITRLEEEETILGGSLAMLSDGAISHFLDLGAAVELGRWTLAGEWRRGRTEARGRDALFTGGRLDSQGWAVALGKGPFGLRVSQPLRVENGGLMANAPTSFDYVTMTPGTELRLVSLTPSGREIDVEATYGWSVLGGRLDANAFWRREPGHIAAMPDDKGVALRFRKPLR</sequence>
<dbReference type="InterPro" id="IPR050131">
    <property type="entry name" value="Peptidase_S8_subtilisin-like"/>
</dbReference>
<dbReference type="EMBL" id="JAHVAH010000001">
    <property type="protein sequence ID" value="MBW0144017.1"/>
    <property type="molecule type" value="Genomic_DNA"/>
</dbReference>
<evidence type="ECO:0000259" key="8">
    <source>
        <dbReference type="Pfam" id="PF00082"/>
    </source>
</evidence>
<dbReference type="CDD" id="cd04848">
    <property type="entry name" value="Peptidases_S8_Autotransporter_serine_protease_like"/>
    <property type="match status" value="1"/>
</dbReference>
<proteinExistence type="inferred from homology"/>
<feature type="region of interest" description="Disordered" evidence="6">
    <location>
        <begin position="24"/>
        <end position="60"/>
    </location>
</feature>
<dbReference type="PROSITE" id="PS00138">
    <property type="entry name" value="SUBTILASE_SER"/>
    <property type="match status" value="1"/>
</dbReference>
<protein>
    <submittedName>
        <fullName evidence="9">S8 family serine peptidase</fullName>
    </submittedName>
</protein>
<comment type="caution">
    <text evidence="9">The sequence shown here is derived from an EMBL/GenBank/DDBJ whole genome shotgun (WGS) entry which is preliminary data.</text>
</comment>
<keyword evidence="4 5" id="KW-0720">Serine protease</keyword>
<name>A0ABS6V383_9SPHN</name>
<evidence type="ECO:0000313" key="9">
    <source>
        <dbReference type="EMBL" id="MBW0144017.1"/>
    </source>
</evidence>
<feature type="signal peptide" evidence="7">
    <location>
        <begin position="1"/>
        <end position="22"/>
    </location>
</feature>
<dbReference type="PROSITE" id="PS51257">
    <property type="entry name" value="PROKAR_LIPOPROTEIN"/>
    <property type="match status" value="1"/>
</dbReference>
<gene>
    <name evidence="9" type="ORF">KTQ36_01745</name>
</gene>
<keyword evidence="1 5" id="KW-0645">Protease</keyword>
<dbReference type="PANTHER" id="PTHR43806">
    <property type="entry name" value="PEPTIDASE S8"/>
    <property type="match status" value="1"/>
</dbReference>
<evidence type="ECO:0000256" key="6">
    <source>
        <dbReference type="SAM" id="MobiDB-lite"/>
    </source>
</evidence>
<feature type="chain" id="PRO_5046034926" evidence="7">
    <location>
        <begin position="23"/>
        <end position="749"/>
    </location>
</feature>
<dbReference type="Proteomes" id="UP000698028">
    <property type="component" value="Unassembled WGS sequence"/>
</dbReference>
<organism evidence="9 10">
    <name type="scientific">Sphingomicrobium clamense</name>
    <dbReference type="NCBI Taxonomy" id="2851013"/>
    <lineage>
        <taxon>Bacteria</taxon>
        <taxon>Pseudomonadati</taxon>
        <taxon>Pseudomonadota</taxon>
        <taxon>Alphaproteobacteria</taxon>
        <taxon>Sphingomonadales</taxon>
        <taxon>Sphingomonadaceae</taxon>
        <taxon>Sphingomicrobium</taxon>
    </lineage>
</organism>
<dbReference type="InterPro" id="IPR034061">
    <property type="entry name" value="Peptidases_S8_Autotransporter"/>
</dbReference>
<keyword evidence="2 7" id="KW-0732">Signal</keyword>
<evidence type="ECO:0000256" key="2">
    <source>
        <dbReference type="ARBA" id="ARBA00022729"/>
    </source>
</evidence>
<dbReference type="PROSITE" id="PS51892">
    <property type="entry name" value="SUBTILASE"/>
    <property type="match status" value="1"/>
</dbReference>
<dbReference type="InterPro" id="IPR000209">
    <property type="entry name" value="Peptidase_S8/S53_dom"/>
</dbReference>
<feature type="compositionally biased region" description="Pro residues" evidence="6">
    <location>
        <begin position="36"/>
        <end position="48"/>
    </location>
</feature>
<reference evidence="9 10" key="1">
    <citation type="submission" date="2021-07" db="EMBL/GenBank/DDBJ databases">
        <title>The draft genome sequence of Sphingomicrobium sp. B8.</title>
        <authorList>
            <person name="Mu L."/>
        </authorList>
    </citation>
    <scope>NUCLEOTIDE SEQUENCE [LARGE SCALE GENOMIC DNA]</scope>
    <source>
        <strain evidence="9 10">B8</strain>
    </source>
</reference>
<dbReference type="PANTHER" id="PTHR43806:SF11">
    <property type="entry name" value="CEREVISIN-RELATED"/>
    <property type="match status" value="1"/>
</dbReference>